<dbReference type="SUPFAM" id="SSF56281">
    <property type="entry name" value="Metallo-hydrolase/oxidoreductase"/>
    <property type="match status" value="1"/>
</dbReference>
<gene>
    <name evidence="2" type="ORF">IF651_01410</name>
</gene>
<sequence>MTDQDANRTGTADTRYTGTVVVGGPPDVRRLDEVEIRKLAVGPLSNNAYVLTCRRSGDRLLVDAAAEPDRLLDLERHAPGDGALTVVVTTHAHRDHVGALADVVARTGAQAAVGVQDAPAVEAATGVRADRNLRHGDVVHVGAVVLEVIALRGHTPGSVALAYREPGTATGPYAVADRVHLFTGDSLFPGGVGNTDRDPVRFARLLDDVVDRVFRRFGDDTWVYPGHGDDTTLGAERPHVDAWRARGW</sequence>
<dbReference type="SMART" id="SM00849">
    <property type="entry name" value="Lactamase_B"/>
    <property type="match status" value="1"/>
</dbReference>
<dbReference type="CDD" id="cd06262">
    <property type="entry name" value="metallo-hydrolase-like_MBL-fold"/>
    <property type="match status" value="1"/>
</dbReference>
<dbReference type="InterPro" id="IPR036866">
    <property type="entry name" value="RibonucZ/Hydroxyglut_hydro"/>
</dbReference>
<comment type="caution">
    <text evidence="2">The sequence shown here is derived from an EMBL/GenBank/DDBJ whole genome shotgun (WGS) entry which is preliminary data.</text>
</comment>
<accession>A0A927G6N0</accession>
<dbReference type="Pfam" id="PF00753">
    <property type="entry name" value="Lactamase_B"/>
    <property type="match status" value="1"/>
</dbReference>
<reference evidence="2" key="1">
    <citation type="journal article" date="2018" name="Curr. Microbiol.">
        <title>Cellulosimicrobium arenosum sp. nov., Isolated from Marine Sediment Sand.</title>
        <authorList>
            <person name="Oh M."/>
            <person name="Kim J.H."/>
            <person name="Yoon J.H."/>
            <person name="Schumann P."/>
            <person name="Kim W."/>
        </authorList>
    </citation>
    <scope>NUCLEOTIDE SEQUENCE</scope>
    <source>
        <strain evidence="2">KCTC 49039</strain>
    </source>
</reference>
<dbReference type="InterPro" id="IPR001279">
    <property type="entry name" value="Metallo-B-lactamas"/>
</dbReference>
<protein>
    <submittedName>
        <fullName evidence="2">MBL fold metallo-hydrolase</fullName>
    </submittedName>
</protein>
<dbReference type="Proteomes" id="UP000610846">
    <property type="component" value="Unassembled WGS sequence"/>
</dbReference>
<feature type="domain" description="Metallo-beta-lactamase" evidence="1">
    <location>
        <begin position="45"/>
        <end position="227"/>
    </location>
</feature>
<organism evidence="2 3">
    <name type="scientific">Cellulosimicrobium arenosum</name>
    <dbReference type="NCBI Taxonomy" id="2708133"/>
    <lineage>
        <taxon>Bacteria</taxon>
        <taxon>Bacillati</taxon>
        <taxon>Actinomycetota</taxon>
        <taxon>Actinomycetes</taxon>
        <taxon>Micrococcales</taxon>
        <taxon>Promicromonosporaceae</taxon>
        <taxon>Cellulosimicrobium</taxon>
    </lineage>
</organism>
<evidence type="ECO:0000313" key="3">
    <source>
        <dbReference type="Proteomes" id="UP000610846"/>
    </source>
</evidence>
<dbReference type="PANTHER" id="PTHR46233:SF1">
    <property type="entry name" value="CONSERVED PROTEIN"/>
    <property type="match status" value="1"/>
</dbReference>
<dbReference type="RefSeq" id="WP_191827283.1">
    <property type="nucleotide sequence ID" value="NZ_JACYHB010000001.1"/>
</dbReference>
<proteinExistence type="predicted"/>
<reference evidence="2" key="2">
    <citation type="submission" date="2020-09" db="EMBL/GenBank/DDBJ databases">
        <authorList>
            <person name="Yu Y."/>
        </authorList>
    </citation>
    <scope>NUCLEOTIDE SEQUENCE</scope>
    <source>
        <strain evidence="2">KCTC 49039</strain>
    </source>
</reference>
<keyword evidence="3" id="KW-1185">Reference proteome</keyword>
<dbReference type="EMBL" id="JACYHB010000001">
    <property type="protein sequence ID" value="MBD8077718.1"/>
    <property type="molecule type" value="Genomic_DNA"/>
</dbReference>
<name>A0A927G6N0_9MICO</name>
<evidence type="ECO:0000259" key="1">
    <source>
        <dbReference type="SMART" id="SM00849"/>
    </source>
</evidence>
<dbReference type="AlphaFoldDB" id="A0A927G6N0"/>
<dbReference type="InterPro" id="IPR051453">
    <property type="entry name" value="MBL_Glyoxalase_II"/>
</dbReference>
<dbReference type="Gene3D" id="3.60.15.10">
    <property type="entry name" value="Ribonuclease Z/Hydroxyacylglutathione hydrolase-like"/>
    <property type="match status" value="1"/>
</dbReference>
<evidence type="ECO:0000313" key="2">
    <source>
        <dbReference type="EMBL" id="MBD8077718.1"/>
    </source>
</evidence>
<dbReference type="PANTHER" id="PTHR46233">
    <property type="entry name" value="HYDROXYACYLGLUTATHIONE HYDROLASE GLOC"/>
    <property type="match status" value="1"/>
</dbReference>